<feature type="compositionally biased region" description="Basic and acidic residues" evidence="1">
    <location>
        <begin position="672"/>
        <end position="690"/>
    </location>
</feature>
<organism evidence="4 5">
    <name type="scientific">Carpinus fangiana</name>
    <dbReference type="NCBI Taxonomy" id="176857"/>
    <lineage>
        <taxon>Eukaryota</taxon>
        <taxon>Viridiplantae</taxon>
        <taxon>Streptophyta</taxon>
        <taxon>Embryophyta</taxon>
        <taxon>Tracheophyta</taxon>
        <taxon>Spermatophyta</taxon>
        <taxon>Magnoliopsida</taxon>
        <taxon>eudicotyledons</taxon>
        <taxon>Gunneridae</taxon>
        <taxon>Pentapetalae</taxon>
        <taxon>rosids</taxon>
        <taxon>fabids</taxon>
        <taxon>Fagales</taxon>
        <taxon>Betulaceae</taxon>
        <taxon>Carpinus</taxon>
    </lineage>
</organism>
<feature type="compositionally biased region" description="Basic residues" evidence="1">
    <location>
        <begin position="131"/>
        <end position="142"/>
    </location>
</feature>
<evidence type="ECO:0000313" key="4">
    <source>
        <dbReference type="EMBL" id="KAE7999504.1"/>
    </source>
</evidence>
<proteinExistence type="predicted"/>
<dbReference type="OrthoDB" id="770239at2759"/>
<keyword evidence="5" id="KW-1185">Reference proteome</keyword>
<accession>A0A5N6QMB0</accession>
<evidence type="ECO:0000256" key="1">
    <source>
        <dbReference type="SAM" id="MobiDB-lite"/>
    </source>
</evidence>
<feature type="domain" description="DUF3741" evidence="2">
    <location>
        <begin position="226"/>
        <end position="270"/>
    </location>
</feature>
<dbReference type="EMBL" id="CM017321">
    <property type="protein sequence ID" value="KAE7999504.1"/>
    <property type="molecule type" value="Genomic_DNA"/>
</dbReference>
<evidence type="ECO:0000259" key="3">
    <source>
        <dbReference type="Pfam" id="PF14309"/>
    </source>
</evidence>
<gene>
    <name evidence="4" type="ORF">FH972_003924</name>
</gene>
<feature type="region of interest" description="Disordered" evidence="1">
    <location>
        <begin position="651"/>
        <end position="702"/>
    </location>
</feature>
<feature type="compositionally biased region" description="Low complexity" evidence="1">
    <location>
        <begin position="692"/>
        <end position="702"/>
    </location>
</feature>
<dbReference type="PANTHER" id="PTHR47212:SF4">
    <property type="entry name" value="ADHESIN-LIKE PROTEIN, PUTATIVE (DUF3741)-RELATED"/>
    <property type="match status" value="1"/>
</dbReference>
<reference evidence="4 5" key="1">
    <citation type="submission" date="2019-06" db="EMBL/GenBank/DDBJ databases">
        <title>A chromosomal-level reference genome of Carpinus fangiana (Coryloideae, Betulaceae).</title>
        <authorList>
            <person name="Yang X."/>
            <person name="Wang Z."/>
            <person name="Zhang L."/>
            <person name="Hao G."/>
            <person name="Liu J."/>
            <person name="Yang Y."/>
        </authorList>
    </citation>
    <scope>NUCLEOTIDE SEQUENCE [LARGE SCALE GENOMIC DNA]</scope>
    <source>
        <strain evidence="4">Cfa_2016G</strain>
        <tissue evidence="4">Leaf</tissue>
    </source>
</reference>
<evidence type="ECO:0008006" key="6">
    <source>
        <dbReference type="Google" id="ProtNLM"/>
    </source>
</evidence>
<dbReference type="Proteomes" id="UP000327013">
    <property type="component" value="Chromosome 1"/>
</dbReference>
<sequence length="957" mass="107298">MAKKSLRRPVRYEKDQSGCMWGLISIFDFRQGRSTRRLLSDRKLGSRHAVGAGHSVNKFEVLTNLDGNHQGTLDGEESTTAIVTTDAGKPSMKKLIEEEMFIEEDLKKENINAEVETKLSKSVHEGNIKTEHKRTKKTRKKSRDMDNHDLSAAKNLDSECSCNQNSEKQSVDNNNIDGMMEEFCRWAHQKSLNYMKHDQDDEVQVQSNQTHCDFERLSEAIKEFMNQKFVNAKHLKENGKIHHTKELIGAREILSSDEELFLKLIQDPNSLLAKYVLNLQDGLVEKGKEPKYLPESNLPEVEHGSLRQSEELVNRKQQRNFFRRKVKSQLRNPLKLNENSEAPNRIVILKPGPAGLQNSEAENGIGSSREPHYMVGDKGSTERVGAHFFLAEIKRKLKSAMGKEWHGISNTAVSNNIPHKLKSLGDSGKGIDKEDSGKISPCKDHFYMERTVRPAIGAKKGDKSGKLKDSEVSMEHETDGHLNPRVSNIYIEAKKHLSEMLSNGDEGVDFSSKQVPKTLGRILSLPDYNLSPIASPGRAWEDKFVTAQMRFSACGKIQKVNSNTWSPKRENNVSHLGRATESLESRSSISDCPDKKVQALDSNPDISDDHDNGVEETFVSISDEISPDGIVEIVKATEIVVHEEIIVLNASPDPSSSSIIRDDQNADTSEICDDKGYCESLEQESHEEKQVPSSPSASPSSSLINKKVEILESAVDIPERPSPVSVLEPLFTEDDISPTKSMSRSVELALQPLQLQFEEPDSSAANQVHCAKTCTEDKELMFEYVKAVLQASGLNWDEFCVKCLTSDQLLDASLCDEVDFFSDQLCYNQKLLFDCVNEVLVEVCRHQFGCCPWVSFVKPSIRPVSNMKNATQEVWGGVNWHLVPLPLPRTLDQIVRKDMARVGSWMDLCFDADTIGVEMGEAILEDLMEDIVLSCVNRSTESEYTADPLENTSSMNL</sequence>
<protein>
    <recommendedName>
        <fullName evidence="6">DUF4378 domain-containing protein</fullName>
    </recommendedName>
</protein>
<dbReference type="InterPro" id="IPR025486">
    <property type="entry name" value="DUF4378"/>
</dbReference>
<name>A0A5N6QMB0_9ROSI</name>
<dbReference type="Pfam" id="PF14309">
    <property type="entry name" value="DUF4378"/>
    <property type="match status" value="1"/>
</dbReference>
<feature type="region of interest" description="Disordered" evidence="1">
    <location>
        <begin position="122"/>
        <end position="147"/>
    </location>
</feature>
<dbReference type="PANTHER" id="PTHR47212">
    <property type="entry name" value="ADHESIN-LIKE PROTEIN, PUTATIVE (DUF3741)-RELATED"/>
    <property type="match status" value="1"/>
</dbReference>
<dbReference type="InterPro" id="IPR022212">
    <property type="entry name" value="DUF3741"/>
</dbReference>
<dbReference type="Pfam" id="PF12552">
    <property type="entry name" value="DUF3741"/>
    <property type="match status" value="1"/>
</dbReference>
<evidence type="ECO:0000259" key="2">
    <source>
        <dbReference type="Pfam" id="PF12552"/>
    </source>
</evidence>
<evidence type="ECO:0000313" key="5">
    <source>
        <dbReference type="Proteomes" id="UP000327013"/>
    </source>
</evidence>
<dbReference type="AlphaFoldDB" id="A0A5N6QMB0"/>
<feature type="domain" description="DUF4378" evidence="3">
    <location>
        <begin position="782"/>
        <end position="930"/>
    </location>
</feature>